<keyword evidence="3 6" id="KW-0067">ATP-binding</keyword>
<evidence type="ECO:0000313" key="6">
    <source>
        <dbReference type="EMBL" id="MDT0414832.1"/>
    </source>
</evidence>
<evidence type="ECO:0000313" key="7">
    <source>
        <dbReference type="Proteomes" id="UP001183607"/>
    </source>
</evidence>
<dbReference type="CDD" id="cd03221">
    <property type="entry name" value="ABCF_EF-3"/>
    <property type="match status" value="1"/>
</dbReference>
<keyword evidence="2" id="KW-0547">Nucleotide-binding</keyword>
<keyword evidence="1" id="KW-0677">Repeat</keyword>
<dbReference type="Proteomes" id="UP001183607">
    <property type="component" value="Unassembled WGS sequence"/>
</dbReference>
<dbReference type="FunFam" id="3.40.50.300:FF:000011">
    <property type="entry name" value="Putative ABC transporter ATP-binding component"/>
    <property type="match status" value="1"/>
</dbReference>
<dbReference type="EMBL" id="JAVRER010000005">
    <property type="protein sequence ID" value="MDT0414832.1"/>
    <property type="molecule type" value="Genomic_DNA"/>
</dbReference>
<dbReference type="Pfam" id="PF00005">
    <property type="entry name" value="ABC_tran"/>
    <property type="match status" value="2"/>
</dbReference>
<accession>A0ABD5E205</accession>
<proteinExistence type="predicted"/>
<name>A0ABD5E205_9ACTN</name>
<evidence type="ECO:0000256" key="1">
    <source>
        <dbReference type="ARBA" id="ARBA00022737"/>
    </source>
</evidence>
<feature type="region of interest" description="Disordered" evidence="4">
    <location>
        <begin position="296"/>
        <end position="316"/>
    </location>
</feature>
<dbReference type="InterPro" id="IPR027417">
    <property type="entry name" value="P-loop_NTPase"/>
</dbReference>
<dbReference type="InterPro" id="IPR050611">
    <property type="entry name" value="ABCF"/>
</dbReference>
<dbReference type="InterPro" id="IPR003593">
    <property type="entry name" value="AAA+_ATPase"/>
</dbReference>
<dbReference type="AlphaFoldDB" id="A0ABD5E205"/>
<gene>
    <name evidence="6" type="ORF">RM574_04955</name>
</gene>
<dbReference type="RefSeq" id="WP_093854141.1">
    <property type="nucleotide sequence ID" value="NZ_JAVRER010000005.1"/>
</dbReference>
<evidence type="ECO:0000256" key="4">
    <source>
        <dbReference type="SAM" id="MobiDB-lite"/>
    </source>
</evidence>
<dbReference type="GO" id="GO:0016887">
    <property type="term" value="F:ATP hydrolysis activity"/>
    <property type="evidence" value="ECO:0007669"/>
    <property type="project" value="UniProtKB-ARBA"/>
</dbReference>
<dbReference type="Gene3D" id="3.40.50.300">
    <property type="entry name" value="P-loop containing nucleotide triphosphate hydrolases"/>
    <property type="match status" value="2"/>
</dbReference>
<dbReference type="InterPro" id="IPR003439">
    <property type="entry name" value="ABC_transporter-like_ATP-bd"/>
</dbReference>
<dbReference type="GO" id="GO:0005524">
    <property type="term" value="F:ATP binding"/>
    <property type="evidence" value="ECO:0007669"/>
    <property type="project" value="UniProtKB-KW"/>
</dbReference>
<sequence>MPSPAPVLRAQDLVQVLGGRRVLDAVSLTVSPGRRLGVIGENGAGKSTLLRLLAEADHPVSGTVERPADLGFLHQELPFTARETITDVVEAALREARADLAALDRLGTELAATAEESPAYADLLAAYERTLARAQAREVWDADRRAARALDGLGLGGLAPTRTLGSLSGGQRGRLALAALLVRRPTALLLDEPTNHLDDAAAAFLEERLRELPGAVVLASHDRAFLDAVCTDLLDLDPAVGGPVRHGGTYTEYRAVRAAARARWEERYAAEQEEVERLRERAGVSAHRVAPNRWRSDNEKMGYGRRGNRVEHQVSRRVRDAHRRLADLERTRVPAPPPPLRFRAARGLALAAGPDGPLLALRDIRVPGRLALDRLDVAPDARLLVSGPNGAGKSTLLAVLAGYLEHEGTAEAADGLTVGLLPQDTVFAEGGRTAAEFWVRRLGAARAERVPLTALGLFAARDLDTPVARLSAGQRRRLALALLVANPPGLLLLDEPTNHLSPALCDELEEALGPGPGAIVLASHDRWLRRRWTGGELRLTATD</sequence>
<dbReference type="PANTHER" id="PTHR19211">
    <property type="entry name" value="ATP-BINDING TRANSPORT PROTEIN-RELATED"/>
    <property type="match status" value="1"/>
</dbReference>
<dbReference type="SMART" id="SM00382">
    <property type="entry name" value="AAA"/>
    <property type="match status" value="2"/>
</dbReference>
<feature type="domain" description="ABC transporter" evidence="5">
    <location>
        <begin position="8"/>
        <end position="266"/>
    </location>
</feature>
<dbReference type="SUPFAM" id="SSF52540">
    <property type="entry name" value="P-loop containing nucleoside triphosphate hydrolases"/>
    <property type="match status" value="2"/>
</dbReference>
<comment type="caution">
    <text evidence="6">The sequence shown here is derived from an EMBL/GenBank/DDBJ whole genome shotgun (WGS) entry which is preliminary data.</text>
</comment>
<evidence type="ECO:0000256" key="2">
    <source>
        <dbReference type="ARBA" id="ARBA00022741"/>
    </source>
</evidence>
<reference evidence="7" key="1">
    <citation type="submission" date="2023-07" db="EMBL/GenBank/DDBJ databases">
        <title>30 novel species of actinomycetes from the DSMZ collection.</title>
        <authorList>
            <person name="Nouioui I."/>
        </authorList>
    </citation>
    <scope>NUCLEOTIDE SEQUENCE [LARGE SCALE GENOMIC DNA]</scope>
    <source>
        <strain evidence="7">DSM 41982</strain>
    </source>
</reference>
<evidence type="ECO:0000256" key="3">
    <source>
        <dbReference type="ARBA" id="ARBA00022840"/>
    </source>
</evidence>
<protein>
    <submittedName>
        <fullName evidence="6">ABC-F family ATP-binding cassette domain-containing protein</fullName>
    </submittedName>
</protein>
<evidence type="ECO:0000259" key="5">
    <source>
        <dbReference type="PROSITE" id="PS50893"/>
    </source>
</evidence>
<organism evidence="6 7">
    <name type="scientific">Streptomyces evansiae</name>
    <dbReference type="NCBI Taxonomy" id="3075535"/>
    <lineage>
        <taxon>Bacteria</taxon>
        <taxon>Bacillati</taxon>
        <taxon>Actinomycetota</taxon>
        <taxon>Actinomycetes</taxon>
        <taxon>Kitasatosporales</taxon>
        <taxon>Streptomycetaceae</taxon>
        <taxon>Streptomyces</taxon>
    </lineage>
</organism>
<dbReference type="PROSITE" id="PS50893">
    <property type="entry name" value="ABC_TRANSPORTER_2"/>
    <property type="match status" value="1"/>
</dbReference>
<dbReference type="PANTHER" id="PTHR19211:SF14">
    <property type="entry name" value="ATP-BINDING CASSETTE SUB-FAMILY F MEMBER 1"/>
    <property type="match status" value="1"/>
</dbReference>